<dbReference type="GO" id="GO:0005737">
    <property type="term" value="C:cytoplasm"/>
    <property type="evidence" value="ECO:0007669"/>
    <property type="project" value="UniProtKB-SubCell"/>
</dbReference>
<dbReference type="HAMAP" id="MF_00204">
    <property type="entry name" value="UvrB"/>
    <property type="match status" value="1"/>
</dbReference>
<dbReference type="Pfam" id="PF04851">
    <property type="entry name" value="ResIII"/>
    <property type="match status" value="1"/>
</dbReference>
<comment type="subunit">
    <text evidence="10 12 13">Forms a heterotetramer with UvrA during the search for lesions. Interacts with UvrC in an incision complex.</text>
</comment>
<dbReference type="GO" id="GO:0006289">
    <property type="term" value="P:nucleotide-excision repair"/>
    <property type="evidence" value="ECO:0007669"/>
    <property type="project" value="UniProtKB-UniRule"/>
</dbReference>
<evidence type="ECO:0000256" key="11">
    <source>
        <dbReference type="ARBA" id="ARBA00029504"/>
    </source>
</evidence>
<comment type="function">
    <text evidence="12">The UvrABC repair system catalyzes the recognition and processing of DNA lesions. A damage recognition complex composed of 2 UvrA and 2 UvrB subunits scans DNA for abnormalities. Upon binding of the UvrA(2)B(2) complex to a putative damaged site, the DNA wraps around one UvrB monomer. DNA wrap is dependent on ATP binding by UvrB and probably causes local melting of the DNA helix, facilitating insertion of UvrB beta-hairpin between the DNA strands. Then UvrB probes one DNA strand for the presence of a lesion. If a lesion is found the UvrA subunits dissociate and the UvrB-DNA preincision complex is formed. This complex is subsequently bound by UvrC and the second UvrB is released. If no lesion is found, the DNA wraps around the other UvrB subunit that will check the other stand for damage.</text>
</comment>
<dbReference type="GO" id="GO:0009432">
    <property type="term" value="P:SOS response"/>
    <property type="evidence" value="ECO:0007669"/>
    <property type="project" value="UniProtKB-UniRule"/>
</dbReference>
<keyword evidence="4 12" id="KW-0547">Nucleotide-binding</keyword>
<dbReference type="EMBL" id="MFZS01000017">
    <property type="protein sequence ID" value="OGK29134.1"/>
    <property type="molecule type" value="Genomic_DNA"/>
</dbReference>
<dbReference type="PROSITE" id="PS51194">
    <property type="entry name" value="HELICASE_CTER"/>
    <property type="match status" value="1"/>
</dbReference>
<dbReference type="SUPFAM" id="SSF52540">
    <property type="entry name" value="P-loop containing nucleoside triphosphate hydrolases"/>
    <property type="match status" value="2"/>
</dbReference>
<name>A0A1F7HDR7_9BACT</name>
<dbReference type="Gene3D" id="4.10.860.10">
    <property type="entry name" value="UVR domain"/>
    <property type="match status" value="1"/>
</dbReference>
<dbReference type="Pfam" id="PF00271">
    <property type="entry name" value="Helicase_C"/>
    <property type="match status" value="1"/>
</dbReference>
<comment type="subcellular location">
    <subcellularLocation>
        <location evidence="1 12 13">Cytoplasm</location>
    </subcellularLocation>
</comment>
<evidence type="ECO:0000256" key="2">
    <source>
        <dbReference type="ARBA" id="ARBA00008533"/>
    </source>
</evidence>
<dbReference type="SMART" id="SM00487">
    <property type="entry name" value="DEXDc"/>
    <property type="match status" value="1"/>
</dbReference>
<evidence type="ECO:0000256" key="8">
    <source>
        <dbReference type="ARBA" id="ARBA00022881"/>
    </source>
</evidence>
<keyword evidence="9 12" id="KW-0234">DNA repair</keyword>
<dbReference type="InterPro" id="IPR014001">
    <property type="entry name" value="Helicase_ATP-bd"/>
</dbReference>
<sequence length="669" mass="77923">MKFNIKSTFSITDEQSYAASELVEGIHKNNKAQVLLGVTGSGKTFTIANVIHRTQLPTLLISHNKTLAGQLYQEMRDFFPQNAVSYFVSYYDYYQPEAYIPQSDTYIEKEAQINDLIDKLRLKATSNIMTRNDVIVVASVSCIYNIGSPVEYGNFILAINKGHVYNQKTMTQRLVELQYERSEFDFKRGTFRLRGNYLDIYPAYEDIVYRIASQDNKISSIEMRDPLTGKRLKKQEIDSIVIYPAKHYLIAQDVFASSEEKIRDDLRKESETLKKAGRLIEAERLIRKVSYDLEMMKEMGYVNGIENYSRYFDGRKPGDPPYSLLDYFRNRYGDQWLVVIDESHMTVPQIRGMHNGDRSRKETLIEYGFRLQAALDNRPLKFQEFYQRTPQTIYVSATPNEWEIEESEHRVIEQLVRPTGIVDPLVDIRPTEGDIDDLIKEIEITVTKRKQRVLVTTLTKRTAEDLTRFLVEKSIRAVYLHSDIKTLERTDILQKLRKKEYDVLVGVNLLREGLDLPEVGLVAILDGDKEGFLRSRTSLIQTMGRAARNVDGRIVMYADNVTRSIRAAIEEVSRRREYQIAYNEKHHITPRTIKKAIREEIIKTEYREKDVHVRISTSLDTIKSQNLTPFDRKKITSKLEKEMRKYAEELDFETAILIRDKVRELRGKS</sequence>
<dbReference type="InterPro" id="IPR027417">
    <property type="entry name" value="P-loop_NTPase"/>
</dbReference>
<dbReference type="NCBIfam" id="TIGR00631">
    <property type="entry name" value="uvrb"/>
    <property type="match status" value="1"/>
</dbReference>
<proteinExistence type="inferred from homology"/>
<dbReference type="PROSITE" id="PS50151">
    <property type="entry name" value="UVR"/>
    <property type="match status" value="1"/>
</dbReference>
<evidence type="ECO:0000256" key="9">
    <source>
        <dbReference type="ARBA" id="ARBA00023204"/>
    </source>
</evidence>
<dbReference type="NCBIfam" id="NF003673">
    <property type="entry name" value="PRK05298.1"/>
    <property type="match status" value="1"/>
</dbReference>
<dbReference type="InterPro" id="IPR001650">
    <property type="entry name" value="Helicase_C-like"/>
</dbReference>
<dbReference type="InterPro" id="IPR001943">
    <property type="entry name" value="UVR_dom"/>
</dbReference>
<evidence type="ECO:0000259" key="15">
    <source>
        <dbReference type="PROSITE" id="PS51192"/>
    </source>
</evidence>
<comment type="domain">
    <text evidence="12">The beta-hairpin motif is involved in DNA binding.</text>
</comment>
<feature type="binding site" evidence="12">
    <location>
        <begin position="37"/>
        <end position="44"/>
    </location>
    <ligand>
        <name>ATP</name>
        <dbReference type="ChEBI" id="CHEBI:30616"/>
    </ligand>
</feature>
<evidence type="ECO:0000313" key="17">
    <source>
        <dbReference type="EMBL" id="OGK29134.1"/>
    </source>
</evidence>
<dbReference type="InterPro" id="IPR006935">
    <property type="entry name" value="Helicase/UvrB_N"/>
</dbReference>
<feature type="short sequence motif" description="Beta-hairpin" evidence="12">
    <location>
        <begin position="90"/>
        <end position="113"/>
    </location>
</feature>
<dbReference type="PANTHER" id="PTHR24029">
    <property type="entry name" value="UVRABC SYSTEM PROTEIN B"/>
    <property type="match status" value="1"/>
</dbReference>
<gene>
    <name evidence="12" type="primary">uvrB</name>
    <name evidence="17" type="ORF">A3D06_00695</name>
</gene>
<feature type="domain" description="Helicase ATP-binding" evidence="15">
    <location>
        <begin position="24"/>
        <end position="157"/>
    </location>
</feature>
<keyword evidence="6 12" id="KW-0228">DNA excision</keyword>
<comment type="caution">
    <text evidence="17">The sequence shown here is derived from an EMBL/GenBank/DDBJ whole genome shotgun (WGS) entry which is preliminary data.</text>
</comment>
<dbReference type="GO" id="GO:0009381">
    <property type="term" value="F:excinuclease ABC activity"/>
    <property type="evidence" value="ECO:0007669"/>
    <property type="project" value="UniProtKB-UniRule"/>
</dbReference>
<evidence type="ECO:0000259" key="16">
    <source>
        <dbReference type="PROSITE" id="PS51194"/>
    </source>
</evidence>
<evidence type="ECO:0000256" key="13">
    <source>
        <dbReference type="RuleBase" id="RU003587"/>
    </source>
</evidence>
<feature type="domain" description="UVR" evidence="14">
    <location>
        <begin position="633"/>
        <end position="668"/>
    </location>
</feature>
<dbReference type="InterPro" id="IPR024759">
    <property type="entry name" value="UvrB_YAD/RRR_dom"/>
</dbReference>
<dbReference type="Proteomes" id="UP000177027">
    <property type="component" value="Unassembled WGS sequence"/>
</dbReference>
<keyword evidence="5 12" id="KW-0227">DNA damage</keyword>
<dbReference type="SMART" id="SM00490">
    <property type="entry name" value="HELICc"/>
    <property type="match status" value="1"/>
</dbReference>
<keyword evidence="7 12" id="KW-0067">ATP-binding</keyword>
<dbReference type="PROSITE" id="PS51192">
    <property type="entry name" value="HELICASE_ATP_BIND_1"/>
    <property type="match status" value="1"/>
</dbReference>
<dbReference type="PANTHER" id="PTHR24029:SF0">
    <property type="entry name" value="UVRABC SYSTEM PROTEIN B"/>
    <property type="match status" value="1"/>
</dbReference>
<dbReference type="GO" id="GO:0003677">
    <property type="term" value="F:DNA binding"/>
    <property type="evidence" value="ECO:0007669"/>
    <property type="project" value="UniProtKB-UniRule"/>
</dbReference>
<evidence type="ECO:0000256" key="12">
    <source>
        <dbReference type="HAMAP-Rule" id="MF_00204"/>
    </source>
</evidence>
<dbReference type="GO" id="GO:0009380">
    <property type="term" value="C:excinuclease repair complex"/>
    <property type="evidence" value="ECO:0007669"/>
    <property type="project" value="InterPro"/>
</dbReference>
<dbReference type="CDD" id="cd17916">
    <property type="entry name" value="DEXHc_UvrB"/>
    <property type="match status" value="1"/>
</dbReference>
<keyword evidence="8 12" id="KW-0267">Excision nuclease</keyword>
<dbReference type="GO" id="GO:0016887">
    <property type="term" value="F:ATP hydrolysis activity"/>
    <property type="evidence" value="ECO:0007669"/>
    <property type="project" value="InterPro"/>
</dbReference>
<dbReference type="Pfam" id="PF17757">
    <property type="entry name" value="UvrB_inter"/>
    <property type="match status" value="1"/>
</dbReference>
<reference evidence="17 18" key="1">
    <citation type="journal article" date="2016" name="Nat. Commun.">
        <title>Thousands of microbial genomes shed light on interconnected biogeochemical processes in an aquifer system.</title>
        <authorList>
            <person name="Anantharaman K."/>
            <person name="Brown C.T."/>
            <person name="Hug L.A."/>
            <person name="Sharon I."/>
            <person name="Castelle C.J."/>
            <person name="Probst A.J."/>
            <person name="Thomas B.C."/>
            <person name="Singh A."/>
            <person name="Wilkins M.J."/>
            <person name="Karaoz U."/>
            <person name="Brodie E.L."/>
            <person name="Williams K.H."/>
            <person name="Hubbard S.S."/>
            <person name="Banfield J.F."/>
        </authorList>
    </citation>
    <scope>NUCLEOTIDE SEQUENCE [LARGE SCALE GENOMIC DNA]</scope>
</reference>
<evidence type="ECO:0000256" key="10">
    <source>
        <dbReference type="ARBA" id="ARBA00026033"/>
    </source>
</evidence>
<dbReference type="InterPro" id="IPR004807">
    <property type="entry name" value="UvrB"/>
</dbReference>
<keyword evidence="3 12" id="KW-0963">Cytoplasm</keyword>
<evidence type="ECO:0000259" key="14">
    <source>
        <dbReference type="PROSITE" id="PS50151"/>
    </source>
</evidence>
<dbReference type="Pfam" id="PF02151">
    <property type="entry name" value="UVR"/>
    <property type="match status" value="1"/>
</dbReference>
<evidence type="ECO:0000256" key="6">
    <source>
        <dbReference type="ARBA" id="ARBA00022769"/>
    </source>
</evidence>
<evidence type="ECO:0000313" key="18">
    <source>
        <dbReference type="Proteomes" id="UP000177027"/>
    </source>
</evidence>
<evidence type="ECO:0000256" key="1">
    <source>
        <dbReference type="ARBA" id="ARBA00004496"/>
    </source>
</evidence>
<comment type="similarity">
    <text evidence="2 12 13">Belongs to the UvrB family.</text>
</comment>
<feature type="domain" description="Helicase C-terminal" evidence="16">
    <location>
        <begin position="434"/>
        <end position="597"/>
    </location>
</feature>
<evidence type="ECO:0000256" key="7">
    <source>
        <dbReference type="ARBA" id="ARBA00022840"/>
    </source>
</evidence>
<organism evidence="17 18">
    <name type="scientific">Candidatus Roizmanbacteria bacterium RIFCSPHIGHO2_02_FULL_40_9</name>
    <dbReference type="NCBI Taxonomy" id="1802042"/>
    <lineage>
        <taxon>Bacteria</taxon>
        <taxon>Candidatus Roizmaniibacteriota</taxon>
    </lineage>
</organism>
<keyword evidence="12 13" id="KW-0742">SOS response</keyword>
<evidence type="ECO:0000256" key="5">
    <source>
        <dbReference type="ARBA" id="ARBA00022763"/>
    </source>
</evidence>
<evidence type="ECO:0000256" key="4">
    <source>
        <dbReference type="ARBA" id="ARBA00022741"/>
    </source>
</evidence>
<accession>A0A1F7HDR7</accession>
<dbReference type="Pfam" id="PF12344">
    <property type="entry name" value="UvrB"/>
    <property type="match status" value="1"/>
</dbReference>
<dbReference type="SUPFAM" id="SSF46600">
    <property type="entry name" value="C-terminal UvrC-binding domain of UvrB"/>
    <property type="match status" value="1"/>
</dbReference>
<evidence type="ECO:0000256" key="3">
    <source>
        <dbReference type="ARBA" id="ARBA00022490"/>
    </source>
</evidence>
<dbReference type="GO" id="GO:0005524">
    <property type="term" value="F:ATP binding"/>
    <property type="evidence" value="ECO:0007669"/>
    <property type="project" value="UniProtKB-UniRule"/>
</dbReference>
<protein>
    <recommendedName>
        <fullName evidence="11 12">UvrABC system protein B</fullName>
        <shortName evidence="12">Protein UvrB</shortName>
    </recommendedName>
    <alternativeName>
        <fullName evidence="12">Excinuclease ABC subunit B</fullName>
    </alternativeName>
</protein>
<dbReference type="InterPro" id="IPR036876">
    <property type="entry name" value="UVR_dom_sf"/>
</dbReference>
<dbReference type="InterPro" id="IPR041471">
    <property type="entry name" value="UvrB_inter"/>
</dbReference>
<dbReference type="Gene3D" id="3.40.50.300">
    <property type="entry name" value="P-loop containing nucleotide triphosphate hydrolases"/>
    <property type="match status" value="3"/>
</dbReference>
<dbReference type="AlphaFoldDB" id="A0A1F7HDR7"/>